<evidence type="ECO:0000256" key="1">
    <source>
        <dbReference type="SAM" id="SignalP"/>
    </source>
</evidence>
<evidence type="ECO:0000313" key="2">
    <source>
        <dbReference type="EMBL" id="KJH49332.1"/>
    </source>
</evidence>
<proteinExistence type="predicted"/>
<evidence type="ECO:0000313" key="3">
    <source>
        <dbReference type="Proteomes" id="UP000053766"/>
    </source>
</evidence>
<dbReference type="GO" id="GO:0016791">
    <property type="term" value="F:phosphatase activity"/>
    <property type="evidence" value="ECO:0007669"/>
    <property type="project" value="UniProtKB-ARBA"/>
</dbReference>
<keyword evidence="1" id="KW-0732">Signal</keyword>
<feature type="signal peptide" evidence="1">
    <location>
        <begin position="1"/>
        <end position="16"/>
    </location>
</feature>
<feature type="chain" id="PRO_5002336076" description="Histidine acid phosphatase" evidence="1">
    <location>
        <begin position="17"/>
        <end position="152"/>
    </location>
</feature>
<dbReference type="PROSITE" id="PS00616">
    <property type="entry name" value="HIS_ACID_PHOSPHAT_1"/>
    <property type="match status" value="1"/>
</dbReference>
<accession>A0A0D8XZN3</accession>
<dbReference type="EMBL" id="KN716238">
    <property type="protein sequence ID" value="KJH49332.1"/>
    <property type="molecule type" value="Genomic_DNA"/>
</dbReference>
<dbReference type="InterPro" id="IPR033379">
    <property type="entry name" value="Acid_Pase_AS"/>
</dbReference>
<keyword evidence="3" id="KW-1185">Reference proteome</keyword>
<evidence type="ECO:0008006" key="4">
    <source>
        <dbReference type="Google" id="ProtNLM"/>
    </source>
</evidence>
<reference evidence="3" key="2">
    <citation type="journal article" date="2016" name="Sci. Rep.">
        <title>Dictyocaulus viviparus genome, variome and transcriptome elucidate lungworm biology and support future intervention.</title>
        <authorList>
            <person name="McNulty S.N."/>
            <person name="Strube C."/>
            <person name="Rosa B.A."/>
            <person name="Martin J.C."/>
            <person name="Tyagi R."/>
            <person name="Choi Y.J."/>
            <person name="Wang Q."/>
            <person name="Hallsworth Pepin K."/>
            <person name="Zhang X."/>
            <person name="Ozersky P."/>
            <person name="Wilson R.K."/>
            <person name="Sternberg P.W."/>
            <person name="Gasser R.B."/>
            <person name="Mitreva M."/>
        </authorList>
    </citation>
    <scope>NUCLEOTIDE SEQUENCE [LARGE SCALE GENOMIC DNA]</scope>
    <source>
        <strain evidence="3">HannoverDv2000</strain>
    </source>
</reference>
<dbReference type="InterPro" id="IPR029033">
    <property type="entry name" value="His_PPase_superfam"/>
</dbReference>
<protein>
    <recommendedName>
        <fullName evidence="4">Histidine acid phosphatase</fullName>
    </recommendedName>
</protein>
<sequence length="152" mass="17943">MLLILFFVSTALMVNSEELVLVQTVFRHGDRAPIGESTSLEAKAYYYRGREHLTNLTKSLDIRTPELYDFLPTKMHVGFQKEERLGQHNRLSSHYMEVDERDYRRDSSNLVRSRATLKMGRKLMLPTPMAIRLLRRKVPNDNRRRITYQAEE</sequence>
<name>A0A0D8XZN3_DICVI</name>
<reference evidence="2 3" key="1">
    <citation type="submission" date="2013-11" db="EMBL/GenBank/DDBJ databases">
        <title>Draft genome of the bovine lungworm Dictyocaulus viviparus.</title>
        <authorList>
            <person name="Mitreva M."/>
        </authorList>
    </citation>
    <scope>NUCLEOTIDE SEQUENCE [LARGE SCALE GENOMIC DNA]</scope>
    <source>
        <strain evidence="2 3">HannoverDv2000</strain>
    </source>
</reference>
<gene>
    <name evidence="2" type="ORF">DICVIV_04535</name>
</gene>
<dbReference type="Gene3D" id="3.40.50.1240">
    <property type="entry name" value="Phosphoglycerate mutase-like"/>
    <property type="match status" value="1"/>
</dbReference>
<organism evidence="2 3">
    <name type="scientific">Dictyocaulus viviparus</name>
    <name type="common">Bovine lungworm</name>
    <dbReference type="NCBI Taxonomy" id="29172"/>
    <lineage>
        <taxon>Eukaryota</taxon>
        <taxon>Metazoa</taxon>
        <taxon>Ecdysozoa</taxon>
        <taxon>Nematoda</taxon>
        <taxon>Chromadorea</taxon>
        <taxon>Rhabditida</taxon>
        <taxon>Rhabditina</taxon>
        <taxon>Rhabditomorpha</taxon>
        <taxon>Strongyloidea</taxon>
        <taxon>Metastrongylidae</taxon>
        <taxon>Dictyocaulus</taxon>
    </lineage>
</organism>
<dbReference type="OrthoDB" id="10257284at2759"/>
<dbReference type="AlphaFoldDB" id="A0A0D8XZN3"/>
<dbReference type="SUPFAM" id="SSF53254">
    <property type="entry name" value="Phosphoglycerate mutase-like"/>
    <property type="match status" value="1"/>
</dbReference>
<dbReference type="Proteomes" id="UP000053766">
    <property type="component" value="Unassembled WGS sequence"/>
</dbReference>
<dbReference type="STRING" id="29172.A0A0D8XZN3"/>